<feature type="domain" description="Phage conserved hypothetical protein C-terminal" evidence="2">
    <location>
        <begin position="148"/>
        <end position="219"/>
    </location>
</feature>
<dbReference type="RefSeq" id="WP_349641685.1">
    <property type="nucleotide sequence ID" value="NZ_CAWVOH010000001.1"/>
</dbReference>
<feature type="region of interest" description="Disordered" evidence="1">
    <location>
        <begin position="104"/>
        <end position="136"/>
    </location>
</feature>
<dbReference type="Gene3D" id="1.10.10.10">
    <property type="entry name" value="Winged helix-like DNA-binding domain superfamily/Winged helix DNA-binding domain"/>
    <property type="match status" value="1"/>
</dbReference>
<feature type="compositionally biased region" description="Low complexity" evidence="1">
    <location>
        <begin position="120"/>
        <end position="133"/>
    </location>
</feature>
<comment type="caution">
    <text evidence="3">The sequence shown here is derived from an EMBL/GenBank/DDBJ whole genome shotgun (WGS) entry which is preliminary data.</text>
</comment>
<dbReference type="Pfam" id="PF13730">
    <property type="entry name" value="HTH_36"/>
    <property type="match status" value="1"/>
</dbReference>
<reference evidence="3 4" key="1">
    <citation type="submission" date="2024-01" db="EMBL/GenBank/DDBJ databases">
        <authorList>
            <person name="Botero Cardona J."/>
        </authorList>
    </citation>
    <scope>NUCLEOTIDE SEQUENCE [LARGE SCALE GENOMIC DNA]</scope>
    <source>
        <strain evidence="3 4">LMG 33000</strain>
    </source>
</reference>
<dbReference type="InterPro" id="IPR011741">
    <property type="entry name" value="Phg_2220_C"/>
</dbReference>
<name>A0ABP0EPF5_9LACO</name>
<evidence type="ECO:0000313" key="4">
    <source>
        <dbReference type="Proteomes" id="UP001314241"/>
    </source>
</evidence>
<dbReference type="Proteomes" id="UP001314241">
    <property type="component" value="Unassembled WGS sequence"/>
</dbReference>
<dbReference type="EMBL" id="CAWVOH010000001">
    <property type="protein sequence ID" value="CAK8054145.1"/>
    <property type="molecule type" value="Genomic_DNA"/>
</dbReference>
<dbReference type="InterPro" id="IPR036388">
    <property type="entry name" value="WH-like_DNA-bd_sf"/>
</dbReference>
<feature type="compositionally biased region" description="Basic and acidic residues" evidence="1">
    <location>
        <begin position="104"/>
        <end position="118"/>
    </location>
</feature>
<keyword evidence="4" id="KW-1185">Reference proteome</keyword>
<sequence>MTEEMQPSYYAVIPANVRYDSRLIPRAILLYGEITALSNKTGQCWASDSYFAKIYGVSERSIQDWLTSLEKCGYIHRYTERKGVRVTKRYLTLLQGTEENFRKGTEENFRKGTEENFRENNTSINNTSTNKKILSSSDEHDRIPLSEIVDYLNLRSGKHYRSTTPKTERFISARVKEGFTADDFKKVIDNKVSEWQGTDMEKYLRPETLFGTKFESYLNQGIDTKRSEAAELAKKNLGF</sequence>
<evidence type="ECO:0000259" key="2">
    <source>
        <dbReference type="Pfam" id="PF09524"/>
    </source>
</evidence>
<proteinExistence type="predicted"/>
<dbReference type="Pfam" id="PF09524">
    <property type="entry name" value="Phg_2220_C"/>
    <property type="match status" value="1"/>
</dbReference>
<gene>
    <name evidence="3" type="ORF">R54876_GBNLAHCA_00706</name>
</gene>
<organism evidence="3 4">
    <name type="scientific">Eupransor demetentiae</name>
    <dbReference type="NCBI Taxonomy" id="3109584"/>
    <lineage>
        <taxon>Bacteria</taxon>
        <taxon>Bacillati</taxon>
        <taxon>Bacillota</taxon>
        <taxon>Bacilli</taxon>
        <taxon>Lactobacillales</taxon>
        <taxon>Lactobacillaceae</taxon>
        <taxon>Eupransor</taxon>
    </lineage>
</organism>
<dbReference type="NCBIfam" id="TIGR02220">
    <property type="entry name" value="phg_TIGR02220"/>
    <property type="match status" value="1"/>
</dbReference>
<evidence type="ECO:0000313" key="3">
    <source>
        <dbReference type="EMBL" id="CAK8054145.1"/>
    </source>
</evidence>
<evidence type="ECO:0000256" key="1">
    <source>
        <dbReference type="SAM" id="MobiDB-lite"/>
    </source>
</evidence>
<protein>
    <submittedName>
        <fullName evidence="3">DNA replication protein DnaD (DnaD)</fullName>
    </submittedName>
</protein>
<accession>A0ABP0EPF5</accession>